<sequence>MTTEVLIVGGGPSGLTLGLFLANHGIKSIVLEKAQDIVTDPRGVVLTGDALRSLWKLGMGKHVASIGHELRAIHFHQTNIQTRPFLTLDLDEDMMQHALPSTILQSQPRLEYALREMVMSSEYCTLQSSCEVVDRDEDADGVTVHYKNADGNVCQIRASWLVGADGKTGIVRKHFLEPTAGVKQEAGIFEYDSTWIAANLRINPPTEATHPNFALWDLGYDSKAVYDLFWPQGWHFCRPPGKPTACGRFGPQADHLWRHEFAVPEWEESMDAVKMFWEQLIPMITRPIILSEGTTTPITFPIDCIEILRCRPFRFSHRVVNMWFAGRTALIGDAAHVFPPFGGQGVAAGVQDAEALAWRLAVITKIEQSRQTSSSFRDSLLLSWSLERRVGIDNSARLTLQNGEWCNKEATWLGTFRIAIFKLALNLLTPFKIKLPHVVADARGYSSCQGGTFLSAAGGGRKLGQIFVQTYLPGNESVTIELSDKALRRVPTIMSLLVINSSSQLDDADLRKVFAKYQIHSDILSAESIVHFNFGKLNTHRRTDGKAVSFPAPMHLLNGYPVRVGYDVQQFRQRLNDSQAKYFILRPDGIIYAKARSLSDLEDCLKKLETNFV</sequence>
<dbReference type="PRINTS" id="PR00420">
    <property type="entry name" value="RNGMNOXGNASE"/>
</dbReference>
<name>A0AAD6N676_PENCN</name>
<dbReference type="InterPro" id="IPR036188">
    <property type="entry name" value="FAD/NAD-bd_sf"/>
</dbReference>
<feature type="domain" description="FAD-binding" evidence="4">
    <location>
        <begin position="3"/>
        <end position="365"/>
    </location>
</feature>
<evidence type="ECO:0000256" key="3">
    <source>
        <dbReference type="ARBA" id="ARBA00023002"/>
    </source>
</evidence>
<keyword evidence="3" id="KW-0560">Oxidoreductase</keyword>
<dbReference type="Pfam" id="PF01494">
    <property type="entry name" value="FAD_binding_3"/>
    <property type="match status" value="1"/>
</dbReference>
<dbReference type="EMBL" id="JAQJZL010000010">
    <property type="protein sequence ID" value="KAJ6034282.1"/>
    <property type="molecule type" value="Genomic_DNA"/>
</dbReference>
<evidence type="ECO:0000256" key="2">
    <source>
        <dbReference type="ARBA" id="ARBA00022827"/>
    </source>
</evidence>
<organism evidence="5 6">
    <name type="scientific">Penicillium canescens</name>
    <dbReference type="NCBI Taxonomy" id="5083"/>
    <lineage>
        <taxon>Eukaryota</taxon>
        <taxon>Fungi</taxon>
        <taxon>Dikarya</taxon>
        <taxon>Ascomycota</taxon>
        <taxon>Pezizomycotina</taxon>
        <taxon>Eurotiomycetes</taxon>
        <taxon>Eurotiomycetidae</taxon>
        <taxon>Eurotiales</taxon>
        <taxon>Aspergillaceae</taxon>
        <taxon>Penicillium</taxon>
    </lineage>
</organism>
<accession>A0AAD6N676</accession>
<evidence type="ECO:0000256" key="1">
    <source>
        <dbReference type="ARBA" id="ARBA00022630"/>
    </source>
</evidence>
<dbReference type="PANTHER" id="PTHR43476:SF5">
    <property type="entry name" value="FAD-DEPENDENT MONOOXYGENASE"/>
    <property type="match status" value="1"/>
</dbReference>
<dbReference type="Gene3D" id="3.50.50.60">
    <property type="entry name" value="FAD/NAD(P)-binding domain"/>
    <property type="match status" value="1"/>
</dbReference>
<gene>
    <name evidence="5" type="ORF">N7460_008457</name>
</gene>
<proteinExistence type="predicted"/>
<reference evidence="5" key="1">
    <citation type="journal article" date="2023" name="IMA Fungus">
        <title>Comparative genomic study of the Penicillium genus elucidates a diverse pangenome and 15 lateral gene transfer events.</title>
        <authorList>
            <person name="Petersen C."/>
            <person name="Sorensen T."/>
            <person name="Nielsen M.R."/>
            <person name="Sondergaard T.E."/>
            <person name="Sorensen J.L."/>
            <person name="Fitzpatrick D.A."/>
            <person name="Frisvad J.C."/>
            <person name="Nielsen K.L."/>
        </authorList>
    </citation>
    <scope>NUCLEOTIDE SEQUENCE</scope>
    <source>
        <strain evidence="5">IBT 15450</strain>
    </source>
</reference>
<comment type="caution">
    <text evidence="5">The sequence shown here is derived from an EMBL/GenBank/DDBJ whole genome shotgun (WGS) entry which is preliminary data.</text>
</comment>
<dbReference type="PANTHER" id="PTHR43476">
    <property type="entry name" value="3-(3-HYDROXY-PHENYL)PROPIONATE/3-HYDROXYCINNAMIC ACID HYDROXYLASE"/>
    <property type="match status" value="1"/>
</dbReference>
<evidence type="ECO:0000313" key="6">
    <source>
        <dbReference type="Proteomes" id="UP001219568"/>
    </source>
</evidence>
<dbReference type="AlphaFoldDB" id="A0AAD6N676"/>
<keyword evidence="2" id="KW-0274">FAD</keyword>
<keyword evidence="1" id="KW-0285">Flavoprotein</keyword>
<dbReference type="InterPro" id="IPR002938">
    <property type="entry name" value="FAD-bd"/>
</dbReference>
<dbReference type="InterPro" id="IPR050631">
    <property type="entry name" value="PheA/TfdB_FAD_monoxygenase"/>
</dbReference>
<dbReference type="SUPFAM" id="SSF51905">
    <property type="entry name" value="FAD/NAD(P)-binding domain"/>
    <property type="match status" value="1"/>
</dbReference>
<evidence type="ECO:0000259" key="4">
    <source>
        <dbReference type="Pfam" id="PF01494"/>
    </source>
</evidence>
<protein>
    <recommendedName>
        <fullName evidence="4">FAD-binding domain-containing protein</fullName>
    </recommendedName>
</protein>
<dbReference type="GO" id="GO:0071949">
    <property type="term" value="F:FAD binding"/>
    <property type="evidence" value="ECO:0007669"/>
    <property type="project" value="InterPro"/>
</dbReference>
<dbReference type="Gene3D" id="3.30.70.2450">
    <property type="match status" value="1"/>
</dbReference>
<reference evidence="5" key="2">
    <citation type="submission" date="2023-01" db="EMBL/GenBank/DDBJ databases">
        <authorList>
            <person name="Petersen C."/>
        </authorList>
    </citation>
    <scope>NUCLEOTIDE SEQUENCE</scope>
    <source>
        <strain evidence="5">IBT 15450</strain>
    </source>
</reference>
<evidence type="ECO:0000313" key="5">
    <source>
        <dbReference type="EMBL" id="KAJ6034282.1"/>
    </source>
</evidence>
<keyword evidence="6" id="KW-1185">Reference proteome</keyword>
<dbReference type="GO" id="GO:0016491">
    <property type="term" value="F:oxidoreductase activity"/>
    <property type="evidence" value="ECO:0007669"/>
    <property type="project" value="UniProtKB-KW"/>
</dbReference>
<dbReference type="Proteomes" id="UP001219568">
    <property type="component" value="Unassembled WGS sequence"/>
</dbReference>